<feature type="region of interest" description="Disordered" evidence="1">
    <location>
        <begin position="1"/>
        <end position="34"/>
    </location>
</feature>
<accession>A0A5N4DGW0</accession>
<feature type="compositionally biased region" description="Basic and acidic residues" evidence="1">
    <location>
        <begin position="187"/>
        <end position="199"/>
    </location>
</feature>
<evidence type="ECO:0000256" key="1">
    <source>
        <dbReference type="SAM" id="MobiDB-lite"/>
    </source>
</evidence>
<evidence type="ECO:0000313" key="3">
    <source>
        <dbReference type="Proteomes" id="UP000299084"/>
    </source>
</evidence>
<keyword evidence="3" id="KW-1185">Reference proteome</keyword>
<dbReference type="AlphaFoldDB" id="A0A5N4DGW0"/>
<gene>
    <name evidence="2" type="ORF">Cadr_000017363</name>
</gene>
<evidence type="ECO:0000313" key="2">
    <source>
        <dbReference type="EMBL" id="KAB1270345.1"/>
    </source>
</evidence>
<feature type="compositionally biased region" description="Polar residues" evidence="1">
    <location>
        <begin position="1"/>
        <end position="10"/>
    </location>
</feature>
<feature type="region of interest" description="Disordered" evidence="1">
    <location>
        <begin position="171"/>
        <end position="242"/>
    </location>
</feature>
<name>A0A5N4DGW0_CAMDR</name>
<proteinExistence type="predicted"/>
<sequence>MCPQLGQSDSLAGIRSRREGQMAESPDGAASGVGPELLTTARLLLPVLSQPCLFSRQGDQELLTSCMTTPWCSLSPGIRTEDVFRRKHPSRIGRETGRERSQLQLLPIMGQLYGGDGIKTRVAWLRAGAGEAHASLPCLSPALPLLSAVPQGLRSGGFTETWVCSQGRLGAGAGKADPCSQGGTTEPAERHQGTFHQEEALGSQQEGGAKEASHTPEGNTGTPSQMPPQGTANFQGERRSSG</sequence>
<dbReference type="EMBL" id="JWIN03000012">
    <property type="protein sequence ID" value="KAB1270345.1"/>
    <property type="molecule type" value="Genomic_DNA"/>
</dbReference>
<comment type="caution">
    <text evidence="2">The sequence shown here is derived from an EMBL/GenBank/DDBJ whole genome shotgun (WGS) entry which is preliminary data.</text>
</comment>
<feature type="compositionally biased region" description="Polar residues" evidence="1">
    <location>
        <begin position="216"/>
        <end position="234"/>
    </location>
</feature>
<dbReference type="Proteomes" id="UP000299084">
    <property type="component" value="Unassembled WGS sequence"/>
</dbReference>
<organism evidence="2 3">
    <name type="scientific">Camelus dromedarius</name>
    <name type="common">Dromedary</name>
    <name type="synonym">Arabian camel</name>
    <dbReference type="NCBI Taxonomy" id="9838"/>
    <lineage>
        <taxon>Eukaryota</taxon>
        <taxon>Metazoa</taxon>
        <taxon>Chordata</taxon>
        <taxon>Craniata</taxon>
        <taxon>Vertebrata</taxon>
        <taxon>Euteleostomi</taxon>
        <taxon>Mammalia</taxon>
        <taxon>Eutheria</taxon>
        <taxon>Laurasiatheria</taxon>
        <taxon>Artiodactyla</taxon>
        <taxon>Tylopoda</taxon>
        <taxon>Camelidae</taxon>
        <taxon>Camelus</taxon>
    </lineage>
</organism>
<protein>
    <submittedName>
        <fullName evidence="2">Uncharacterized protein</fullName>
    </submittedName>
</protein>
<reference evidence="2 3" key="1">
    <citation type="journal article" date="2019" name="Mol. Ecol. Resour.">
        <title>Improving Illumina assemblies with Hi-C and long reads: an example with the North African dromedary.</title>
        <authorList>
            <person name="Elbers J.P."/>
            <person name="Rogers M.F."/>
            <person name="Perelman P.L."/>
            <person name="Proskuryakova A.A."/>
            <person name="Serdyukova N.A."/>
            <person name="Johnson W.E."/>
            <person name="Horin P."/>
            <person name="Corander J."/>
            <person name="Murphy D."/>
            <person name="Burger P.A."/>
        </authorList>
    </citation>
    <scope>NUCLEOTIDE SEQUENCE [LARGE SCALE GENOMIC DNA]</scope>
    <source>
        <strain evidence="2">Drom800</strain>
        <tissue evidence="2">Blood</tissue>
    </source>
</reference>